<evidence type="ECO:0000259" key="2">
    <source>
        <dbReference type="Pfam" id="PF12583"/>
    </source>
</evidence>
<name>A0A9K3K676_9STRA</name>
<organism evidence="3 4">
    <name type="scientific">Nitzschia inconspicua</name>
    <dbReference type="NCBI Taxonomy" id="303405"/>
    <lineage>
        <taxon>Eukaryota</taxon>
        <taxon>Sar</taxon>
        <taxon>Stramenopiles</taxon>
        <taxon>Ochrophyta</taxon>
        <taxon>Bacillariophyta</taxon>
        <taxon>Bacillariophyceae</taxon>
        <taxon>Bacillariophycidae</taxon>
        <taxon>Bacillariales</taxon>
        <taxon>Bacillariaceae</taxon>
        <taxon>Nitzschia</taxon>
    </lineage>
</organism>
<reference evidence="3" key="1">
    <citation type="journal article" date="2021" name="Sci. Rep.">
        <title>Diploid genomic architecture of Nitzschia inconspicua, an elite biomass production diatom.</title>
        <authorList>
            <person name="Oliver A."/>
            <person name="Podell S."/>
            <person name="Pinowska A."/>
            <person name="Traller J.C."/>
            <person name="Smith S.R."/>
            <person name="McClure R."/>
            <person name="Beliaev A."/>
            <person name="Bohutskyi P."/>
            <person name="Hill E.A."/>
            <person name="Rabines A."/>
            <person name="Zheng H."/>
            <person name="Allen L.Z."/>
            <person name="Kuo A."/>
            <person name="Grigoriev I.V."/>
            <person name="Allen A.E."/>
            <person name="Hazlebeck D."/>
            <person name="Allen E.E."/>
        </authorList>
    </citation>
    <scope>NUCLEOTIDE SEQUENCE</scope>
    <source>
        <strain evidence="3">Hildebrandi</strain>
    </source>
</reference>
<protein>
    <recommendedName>
        <fullName evidence="2">Tripeptidyl peptidase II C-terminal domain-containing protein</fullName>
    </recommendedName>
</protein>
<sequence length="309" mass="35065">MPGSSRYQQGWGMVQVEEAYKYLQQMKTVATEDMYFEVYIDNQSVQPAGFTFGNQKSPRLFKRLPCWSWAMWSLPITVVKPLEVSRIIEQKNIELKPTEVARFFVVPPPGLGPKFEKPADPDSVAEPKDERTAKERIDEAVRDLRVEQLGKLTSTEKEKGDFKTLYGELEKEYPQHIPLLMARLKIGQGRPSASQEEQGYGKAEGLSGRCIARQAFAYAEMTTDDAKERFRKTLDALKAWVDIDSNGKYAGLALERDCRAGRHGLALKRINKLLAKTNGKDTGGVRPLTRADLIEKRVKIFEHLGYHVL</sequence>
<keyword evidence="4" id="KW-1185">Reference proteome</keyword>
<evidence type="ECO:0000313" key="4">
    <source>
        <dbReference type="Proteomes" id="UP000693970"/>
    </source>
</evidence>
<reference evidence="3" key="2">
    <citation type="submission" date="2021-04" db="EMBL/GenBank/DDBJ databases">
        <authorList>
            <person name="Podell S."/>
        </authorList>
    </citation>
    <scope>NUCLEOTIDE SEQUENCE</scope>
    <source>
        <strain evidence="3">Hildebrandi</strain>
    </source>
</reference>
<feature type="domain" description="Tripeptidyl peptidase II C-terminal" evidence="2">
    <location>
        <begin position="126"/>
        <end position="185"/>
    </location>
</feature>
<evidence type="ECO:0000313" key="3">
    <source>
        <dbReference type="EMBL" id="KAG7337083.1"/>
    </source>
</evidence>
<gene>
    <name evidence="3" type="ORF">IV203_011102</name>
</gene>
<dbReference type="Pfam" id="PF12583">
    <property type="entry name" value="TPPII_C"/>
    <property type="match status" value="1"/>
</dbReference>
<comment type="caution">
    <text evidence="3">The sequence shown here is derived from an EMBL/GenBank/DDBJ whole genome shotgun (WGS) entry which is preliminary data.</text>
</comment>
<dbReference type="Proteomes" id="UP000693970">
    <property type="component" value="Unassembled WGS sequence"/>
</dbReference>
<accession>A0A9K3K676</accession>
<feature type="compositionally biased region" description="Basic and acidic residues" evidence="1">
    <location>
        <begin position="114"/>
        <end position="134"/>
    </location>
</feature>
<dbReference type="EMBL" id="JAGRRH010000096">
    <property type="protein sequence ID" value="KAG7337083.1"/>
    <property type="molecule type" value="Genomic_DNA"/>
</dbReference>
<feature type="region of interest" description="Disordered" evidence="1">
    <location>
        <begin position="112"/>
        <end position="134"/>
    </location>
</feature>
<proteinExistence type="predicted"/>
<dbReference type="InterPro" id="IPR022232">
    <property type="entry name" value="TPPII_C_art"/>
</dbReference>
<dbReference type="AlphaFoldDB" id="A0A9K3K676"/>
<dbReference type="OrthoDB" id="10256524at2759"/>
<evidence type="ECO:0000256" key="1">
    <source>
        <dbReference type="SAM" id="MobiDB-lite"/>
    </source>
</evidence>